<feature type="coiled-coil region" evidence="1">
    <location>
        <begin position="16"/>
        <end position="45"/>
    </location>
</feature>
<evidence type="ECO:0000256" key="1">
    <source>
        <dbReference type="SAM" id="Coils"/>
    </source>
</evidence>
<evidence type="ECO:0000313" key="2">
    <source>
        <dbReference type="EMBL" id="QQP49173.1"/>
    </source>
</evidence>
<accession>A0A7T8HFK3</accession>
<proteinExistence type="predicted"/>
<name>A0A7T8HFK3_CALRO</name>
<dbReference type="EMBL" id="CP045895">
    <property type="protein sequence ID" value="QQP49173.1"/>
    <property type="molecule type" value="Genomic_DNA"/>
</dbReference>
<reference evidence="3" key="1">
    <citation type="submission" date="2021-01" db="EMBL/GenBank/DDBJ databases">
        <title>Caligus Genome Assembly.</title>
        <authorList>
            <person name="Gallardo-Escarate C."/>
        </authorList>
    </citation>
    <scope>NUCLEOTIDE SEQUENCE [LARGE SCALE GENOMIC DNA]</scope>
</reference>
<organism evidence="2 3">
    <name type="scientific">Caligus rogercresseyi</name>
    <name type="common">Sea louse</name>
    <dbReference type="NCBI Taxonomy" id="217165"/>
    <lineage>
        <taxon>Eukaryota</taxon>
        <taxon>Metazoa</taxon>
        <taxon>Ecdysozoa</taxon>
        <taxon>Arthropoda</taxon>
        <taxon>Crustacea</taxon>
        <taxon>Multicrustacea</taxon>
        <taxon>Hexanauplia</taxon>
        <taxon>Copepoda</taxon>
        <taxon>Siphonostomatoida</taxon>
        <taxon>Caligidae</taxon>
        <taxon>Caligus</taxon>
    </lineage>
</organism>
<protein>
    <submittedName>
        <fullName evidence="2">Uncharacterized protein</fullName>
    </submittedName>
</protein>
<sequence>RFYKSARAVLMRSGKYEAAEEEKKRSDIRKKLKEAEDTSLQHELEELFEYKMDGAR</sequence>
<keyword evidence="1" id="KW-0175">Coiled coil</keyword>
<feature type="non-terminal residue" evidence="2">
    <location>
        <position position="56"/>
    </location>
</feature>
<keyword evidence="3" id="KW-1185">Reference proteome</keyword>
<gene>
    <name evidence="2" type="ORF">FKW44_009729</name>
</gene>
<feature type="non-terminal residue" evidence="2">
    <location>
        <position position="1"/>
    </location>
</feature>
<dbReference type="Proteomes" id="UP000595437">
    <property type="component" value="Chromosome 6"/>
</dbReference>
<evidence type="ECO:0000313" key="3">
    <source>
        <dbReference type="Proteomes" id="UP000595437"/>
    </source>
</evidence>
<dbReference type="AlphaFoldDB" id="A0A7T8HFK3"/>